<dbReference type="PANTHER" id="PTHR11092">
    <property type="entry name" value="SUGAR NUCLEOTIDE EPIMERASE RELATED"/>
    <property type="match status" value="1"/>
</dbReference>
<sequence length="287" mass="31157">MRVAVSSGRLGGHLAAGLRSAGHEVLCLVEREASGPDERRWDPAAGRIDNPGLSDVDAVANLFEADVWRRWTPEVRDEIRGSQVTGTLTIVSHLEPDGRCQRFANLSATSFYGDRGEEILDADSSVGAGWLAQATAAWEAAARHAPVSTVLLRTPIVLGVEGGAWERRRRGPLAGRFGAGRQWRTWIHVDDWVAATILLLEGRQEGPVVVAAPKPVRDADFVAALAVASGRRLGLPIPERVLRLQFGADLTREVLMASQRGEPRILPTELGFTYRYPDLADALAHLS</sequence>
<dbReference type="Proteomes" id="UP000292373">
    <property type="component" value="Unassembled WGS sequence"/>
</dbReference>
<evidence type="ECO:0000313" key="3">
    <source>
        <dbReference type="EMBL" id="TBT86598.1"/>
    </source>
</evidence>
<dbReference type="PANTHER" id="PTHR11092:SF0">
    <property type="entry name" value="EPIMERASE FAMILY PROTEIN SDR39U1"/>
    <property type="match status" value="1"/>
</dbReference>
<dbReference type="Pfam" id="PF01370">
    <property type="entry name" value="Epimerase"/>
    <property type="match status" value="1"/>
</dbReference>
<dbReference type="SUPFAM" id="SSF51735">
    <property type="entry name" value="NAD(P)-binding Rossmann-fold domains"/>
    <property type="match status" value="1"/>
</dbReference>
<comment type="caution">
    <text evidence="3">The sequence shown here is derived from an EMBL/GenBank/DDBJ whole genome shotgun (WGS) entry which is preliminary data.</text>
</comment>
<dbReference type="InterPro" id="IPR001509">
    <property type="entry name" value="Epimerase_deHydtase"/>
</dbReference>
<organism evidence="3 4">
    <name type="scientific">Propioniciclava sinopodophylli</name>
    <dbReference type="NCBI Taxonomy" id="1837344"/>
    <lineage>
        <taxon>Bacteria</taxon>
        <taxon>Bacillati</taxon>
        <taxon>Actinomycetota</taxon>
        <taxon>Actinomycetes</taxon>
        <taxon>Propionibacteriales</taxon>
        <taxon>Propionibacteriaceae</taxon>
        <taxon>Propioniciclava</taxon>
    </lineage>
</organism>
<dbReference type="OrthoDB" id="9801773at2"/>
<dbReference type="InterPro" id="IPR036291">
    <property type="entry name" value="NAD(P)-bd_dom_sf"/>
</dbReference>
<dbReference type="Gene3D" id="3.40.50.720">
    <property type="entry name" value="NAD(P)-binding Rossmann-like Domain"/>
    <property type="match status" value="1"/>
</dbReference>
<dbReference type="AlphaFoldDB" id="A0A4V2JSL8"/>
<dbReference type="RefSeq" id="WP_131167383.1">
    <property type="nucleotide sequence ID" value="NZ_SDMQ01000003.1"/>
</dbReference>
<feature type="domain" description="NAD-dependent epimerase/dehydratase" evidence="1">
    <location>
        <begin position="7"/>
        <end position="206"/>
    </location>
</feature>
<dbReference type="Pfam" id="PF08338">
    <property type="entry name" value="DUF1731"/>
    <property type="match status" value="1"/>
</dbReference>
<keyword evidence="4" id="KW-1185">Reference proteome</keyword>
<dbReference type="EMBL" id="SDMQ01000003">
    <property type="protein sequence ID" value="TBT86598.1"/>
    <property type="molecule type" value="Genomic_DNA"/>
</dbReference>
<proteinExistence type="predicted"/>
<reference evidence="3 4" key="1">
    <citation type="submission" date="2019-01" db="EMBL/GenBank/DDBJ databases">
        <title>Lactibacter flavus gen. nov., sp. nov., a novel bacterium of the family Propionibacteriaceae isolated from raw milk and dairy products.</title>
        <authorList>
            <person name="Huptas C."/>
            <person name="Wenning M."/>
            <person name="Breitenwieser F."/>
            <person name="Doll E."/>
            <person name="Von Neubeck M."/>
            <person name="Busse H.-J."/>
            <person name="Scherer S."/>
        </authorList>
    </citation>
    <scope>NUCLEOTIDE SEQUENCE [LARGE SCALE GENOMIC DNA]</scope>
    <source>
        <strain evidence="3 4">KCTC 33808</strain>
    </source>
</reference>
<feature type="domain" description="DUF1731" evidence="2">
    <location>
        <begin position="237"/>
        <end position="286"/>
    </location>
</feature>
<accession>A0A4V2JSL8</accession>
<evidence type="ECO:0000259" key="2">
    <source>
        <dbReference type="Pfam" id="PF08338"/>
    </source>
</evidence>
<dbReference type="InterPro" id="IPR013549">
    <property type="entry name" value="DUF1731"/>
</dbReference>
<protein>
    <submittedName>
        <fullName evidence="3">DUF1731 domain-containing protein</fullName>
    </submittedName>
</protein>
<evidence type="ECO:0000313" key="4">
    <source>
        <dbReference type="Proteomes" id="UP000292373"/>
    </source>
</evidence>
<evidence type="ECO:0000259" key="1">
    <source>
        <dbReference type="Pfam" id="PF01370"/>
    </source>
</evidence>
<gene>
    <name evidence="3" type="ORF">ET989_04620</name>
</gene>
<name>A0A4V2JSL8_9ACTN</name>